<dbReference type="PANTHER" id="PTHR42852">
    <property type="entry name" value="THIOL:DISULFIDE INTERCHANGE PROTEIN DSBE"/>
    <property type="match status" value="1"/>
</dbReference>
<dbReference type="RefSeq" id="WP_147134874.1">
    <property type="nucleotide sequence ID" value="NZ_VOSC01000025.1"/>
</dbReference>
<dbReference type="Pfam" id="PF14289">
    <property type="entry name" value="DUF4369"/>
    <property type="match status" value="1"/>
</dbReference>
<proteinExistence type="predicted"/>
<keyword evidence="2" id="KW-0201">Cytochrome c-type biogenesis</keyword>
<accession>A0A5C7AT41</accession>
<keyword evidence="8" id="KW-1185">Reference proteome</keyword>
<gene>
    <name evidence="7" type="ORF">FUA26_09305</name>
</gene>
<dbReference type="GO" id="GO:0017004">
    <property type="term" value="P:cytochrome complex assembly"/>
    <property type="evidence" value="ECO:0007669"/>
    <property type="project" value="UniProtKB-KW"/>
</dbReference>
<dbReference type="EMBL" id="VOSC01000025">
    <property type="protein sequence ID" value="TXE09675.1"/>
    <property type="molecule type" value="Genomic_DNA"/>
</dbReference>
<evidence type="ECO:0000313" key="8">
    <source>
        <dbReference type="Proteomes" id="UP000321790"/>
    </source>
</evidence>
<dbReference type="PANTHER" id="PTHR42852:SF6">
    <property type="entry name" value="THIOL:DISULFIDE INTERCHANGE PROTEIN DSBE"/>
    <property type="match status" value="1"/>
</dbReference>
<dbReference type="CDD" id="cd02966">
    <property type="entry name" value="TlpA_like_family"/>
    <property type="match status" value="1"/>
</dbReference>
<feature type="chain" id="PRO_5022972348" evidence="5">
    <location>
        <begin position="27"/>
        <end position="400"/>
    </location>
</feature>
<dbReference type="AlphaFoldDB" id="A0A5C7AT41"/>
<evidence type="ECO:0000256" key="2">
    <source>
        <dbReference type="ARBA" id="ARBA00022748"/>
    </source>
</evidence>
<feature type="domain" description="Thioredoxin" evidence="6">
    <location>
        <begin position="257"/>
        <end position="399"/>
    </location>
</feature>
<evidence type="ECO:0000313" key="7">
    <source>
        <dbReference type="EMBL" id="TXE09675.1"/>
    </source>
</evidence>
<dbReference type="PROSITE" id="PS00194">
    <property type="entry name" value="THIOREDOXIN_1"/>
    <property type="match status" value="1"/>
</dbReference>
<name>A0A5C7AT41_9FLAO</name>
<dbReference type="GO" id="GO:0016491">
    <property type="term" value="F:oxidoreductase activity"/>
    <property type="evidence" value="ECO:0007669"/>
    <property type="project" value="InterPro"/>
</dbReference>
<keyword evidence="5" id="KW-0732">Signal</keyword>
<keyword evidence="4" id="KW-0676">Redox-active center</keyword>
<dbReference type="SUPFAM" id="SSF52833">
    <property type="entry name" value="Thioredoxin-like"/>
    <property type="match status" value="1"/>
</dbReference>
<evidence type="ECO:0000256" key="5">
    <source>
        <dbReference type="SAM" id="SignalP"/>
    </source>
</evidence>
<organism evidence="7 8">
    <name type="scientific">Seonamhaeicola algicola</name>
    <dbReference type="NCBI Taxonomy" id="1719036"/>
    <lineage>
        <taxon>Bacteria</taxon>
        <taxon>Pseudomonadati</taxon>
        <taxon>Bacteroidota</taxon>
        <taxon>Flavobacteriia</taxon>
        <taxon>Flavobacteriales</taxon>
        <taxon>Flavobacteriaceae</taxon>
    </lineage>
</organism>
<evidence type="ECO:0000256" key="1">
    <source>
        <dbReference type="ARBA" id="ARBA00004196"/>
    </source>
</evidence>
<keyword evidence="3" id="KW-1015">Disulfide bond</keyword>
<dbReference type="InterPro" id="IPR017937">
    <property type="entry name" value="Thioredoxin_CS"/>
</dbReference>
<dbReference type="InterPro" id="IPR036249">
    <property type="entry name" value="Thioredoxin-like_sf"/>
</dbReference>
<dbReference type="PROSITE" id="PS51352">
    <property type="entry name" value="THIOREDOXIN_2"/>
    <property type="match status" value="1"/>
</dbReference>
<dbReference type="InterPro" id="IPR050553">
    <property type="entry name" value="Thioredoxin_ResA/DsbE_sf"/>
</dbReference>
<evidence type="ECO:0000256" key="3">
    <source>
        <dbReference type="ARBA" id="ARBA00023157"/>
    </source>
</evidence>
<dbReference type="InterPro" id="IPR000866">
    <property type="entry name" value="AhpC/TSA"/>
</dbReference>
<sequence length="400" mass="44977">MKNSFLKLTGALLISCLLCISCTKNKAHNGYTITGTVNGAEDGTWVRLKSTPSLFTDPIVVLDSVKISNGTFMFSGKVDYIDMVNIQIEPNTNVYFYLENSAIAINIDISKSDKGNGYNPAKVTGSITQDLYELQMQKMDSIRNQDKYSAFKGFREMVMAAKQSKDSVLMEQVKQKMDALEPLEKQQQEELKAFKINFVKNNPSSPIGPKIMGIAFSEIMMSREEMKAVYNLFKGDAVKASSFAFIKKTYQDYVEKFVPGSVAPDFTLKTVSGENLTLSKVNAKYILVDFWASWCVPCRASFPKLKRVYSTYKNDGFEVVGVATGDKDKNWRDAIVKDQTPWLHVFDVNKKSIGRNGDVADAYGVPFLPTTYLLDNNLKIILRNPTKEELDAKLKELFRP</sequence>
<dbReference type="InterPro" id="IPR013766">
    <property type="entry name" value="Thioredoxin_domain"/>
</dbReference>
<dbReference type="Gene3D" id="3.40.30.10">
    <property type="entry name" value="Glutaredoxin"/>
    <property type="match status" value="1"/>
</dbReference>
<dbReference type="GO" id="GO:0030313">
    <property type="term" value="C:cell envelope"/>
    <property type="evidence" value="ECO:0007669"/>
    <property type="project" value="UniProtKB-SubCell"/>
</dbReference>
<dbReference type="GO" id="GO:0016209">
    <property type="term" value="F:antioxidant activity"/>
    <property type="evidence" value="ECO:0007669"/>
    <property type="project" value="InterPro"/>
</dbReference>
<reference evidence="8" key="1">
    <citation type="submission" date="2019-08" db="EMBL/GenBank/DDBJ databases">
        <title>Seonamhaeicola sediminis sp. nov., isolated from marine sediment.</title>
        <authorList>
            <person name="Cao W.R."/>
        </authorList>
    </citation>
    <scope>NUCLEOTIDE SEQUENCE [LARGE SCALE GENOMIC DNA]</scope>
    <source>
        <strain evidence="8">Gy8</strain>
    </source>
</reference>
<comment type="caution">
    <text evidence="7">The sequence shown here is derived from an EMBL/GenBank/DDBJ whole genome shotgun (WGS) entry which is preliminary data.</text>
</comment>
<dbReference type="Proteomes" id="UP000321790">
    <property type="component" value="Unassembled WGS sequence"/>
</dbReference>
<protein>
    <submittedName>
        <fullName evidence="7">AhpC/TSA family protein</fullName>
    </submittedName>
</protein>
<dbReference type="Pfam" id="PF00578">
    <property type="entry name" value="AhpC-TSA"/>
    <property type="match status" value="1"/>
</dbReference>
<dbReference type="OrthoDB" id="1069091at2"/>
<feature type="signal peptide" evidence="5">
    <location>
        <begin position="1"/>
        <end position="26"/>
    </location>
</feature>
<evidence type="ECO:0000259" key="6">
    <source>
        <dbReference type="PROSITE" id="PS51352"/>
    </source>
</evidence>
<comment type="subcellular location">
    <subcellularLocation>
        <location evidence="1">Cell envelope</location>
    </subcellularLocation>
</comment>
<evidence type="ECO:0000256" key="4">
    <source>
        <dbReference type="ARBA" id="ARBA00023284"/>
    </source>
</evidence>
<dbReference type="InterPro" id="IPR025380">
    <property type="entry name" value="DUF4369"/>
</dbReference>